<evidence type="ECO:0000256" key="16">
    <source>
        <dbReference type="ARBA" id="ARBA00023145"/>
    </source>
</evidence>
<evidence type="ECO:0000313" key="22">
    <source>
        <dbReference type="EMBL" id="SVA57804.1"/>
    </source>
</evidence>
<evidence type="ECO:0000256" key="6">
    <source>
        <dbReference type="ARBA" id="ARBA00022525"/>
    </source>
</evidence>
<dbReference type="Gene3D" id="2.130.10.130">
    <property type="entry name" value="Integrin alpha, N-terminal"/>
    <property type="match status" value="1"/>
</dbReference>
<dbReference type="SUPFAM" id="SSF69318">
    <property type="entry name" value="Integrin alpha N-terminal domain"/>
    <property type="match status" value="1"/>
</dbReference>
<dbReference type="InterPro" id="IPR013517">
    <property type="entry name" value="FG-GAP"/>
</dbReference>
<evidence type="ECO:0000256" key="19">
    <source>
        <dbReference type="ARBA" id="ARBA00025833"/>
    </source>
</evidence>
<evidence type="ECO:0000256" key="15">
    <source>
        <dbReference type="ARBA" id="ARBA00023049"/>
    </source>
</evidence>
<evidence type="ECO:0000256" key="12">
    <source>
        <dbReference type="ARBA" id="ARBA00022824"/>
    </source>
</evidence>
<keyword evidence="12" id="KW-0256">Endoplasmic reticulum</keyword>
<dbReference type="GO" id="GO:0005783">
    <property type="term" value="C:endoplasmic reticulum"/>
    <property type="evidence" value="ECO:0007669"/>
    <property type="project" value="UniProtKB-SubCell"/>
</dbReference>
<comment type="subcellular location">
    <subcellularLocation>
        <location evidence="1">Endoplasmic reticulum</location>
    </subcellularLocation>
    <subcellularLocation>
        <location evidence="3">Golgi apparatus</location>
    </subcellularLocation>
    <subcellularLocation>
        <location evidence="2">Lysosome</location>
    </subcellularLocation>
    <subcellularLocation>
        <location evidence="4">Secreted</location>
    </subcellularLocation>
</comment>
<evidence type="ECO:0000256" key="13">
    <source>
        <dbReference type="ARBA" id="ARBA00022833"/>
    </source>
</evidence>
<name>A0A381WZB4_9ZZZZ</name>
<accession>A0A381WZB4</accession>
<gene>
    <name evidence="22" type="ORF">METZ01_LOCUS110658</name>
</gene>
<comment type="subunit">
    <text evidence="19">Homodimer. The monomeric form is inactive while the homodimer is active.</text>
</comment>
<dbReference type="EMBL" id="UINC01013367">
    <property type="protein sequence ID" value="SVA57804.1"/>
    <property type="molecule type" value="Genomic_DNA"/>
</dbReference>
<proteinExistence type="predicted"/>
<evidence type="ECO:0000256" key="9">
    <source>
        <dbReference type="ARBA" id="ARBA00022723"/>
    </source>
</evidence>
<evidence type="ECO:0000256" key="4">
    <source>
        <dbReference type="ARBA" id="ARBA00004613"/>
    </source>
</evidence>
<keyword evidence="15" id="KW-0482">Metalloprotease</keyword>
<evidence type="ECO:0000256" key="8">
    <source>
        <dbReference type="ARBA" id="ARBA00022670"/>
    </source>
</evidence>
<keyword evidence="11" id="KW-0378">Hydrolase</keyword>
<keyword evidence="6" id="KW-0964">Secreted</keyword>
<keyword evidence="10" id="KW-0732">Signal</keyword>
<keyword evidence="13" id="KW-0862">Zinc</keyword>
<keyword evidence="8" id="KW-0645">Protease</keyword>
<dbReference type="GO" id="GO:0004180">
    <property type="term" value="F:carboxypeptidase activity"/>
    <property type="evidence" value="ECO:0007669"/>
    <property type="project" value="UniProtKB-KW"/>
</dbReference>
<dbReference type="GO" id="GO:0006508">
    <property type="term" value="P:proteolysis"/>
    <property type="evidence" value="ECO:0007669"/>
    <property type="project" value="UniProtKB-KW"/>
</dbReference>
<keyword evidence="7" id="KW-0121">Carboxypeptidase</keyword>
<evidence type="ECO:0000256" key="18">
    <source>
        <dbReference type="ARBA" id="ARBA00023228"/>
    </source>
</evidence>
<dbReference type="Gene3D" id="3.40.630.10">
    <property type="entry name" value="Zn peptidases"/>
    <property type="match status" value="1"/>
</dbReference>
<evidence type="ECO:0000256" key="20">
    <source>
        <dbReference type="ARBA" id="ARBA00033328"/>
    </source>
</evidence>
<dbReference type="GO" id="GO:0005576">
    <property type="term" value="C:extracellular region"/>
    <property type="evidence" value="ECO:0007669"/>
    <property type="project" value="UniProtKB-SubCell"/>
</dbReference>
<evidence type="ECO:0000259" key="21">
    <source>
        <dbReference type="Pfam" id="PF04389"/>
    </source>
</evidence>
<dbReference type="AlphaFoldDB" id="A0A381WZB4"/>
<protein>
    <recommendedName>
        <fullName evidence="5">Carboxypeptidase Q</fullName>
    </recommendedName>
    <alternativeName>
        <fullName evidence="20">Plasma glutamate carboxypeptidase</fullName>
    </alternativeName>
</protein>
<organism evidence="22">
    <name type="scientific">marine metagenome</name>
    <dbReference type="NCBI Taxonomy" id="408172"/>
    <lineage>
        <taxon>unclassified sequences</taxon>
        <taxon>metagenomes</taxon>
        <taxon>ecological metagenomes</taxon>
    </lineage>
</organism>
<keyword evidence="18" id="KW-0458">Lysosome</keyword>
<evidence type="ECO:0000256" key="3">
    <source>
        <dbReference type="ARBA" id="ARBA00004555"/>
    </source>
</evidence>
<evidence type="ECO:0000256" key="5">
    <source>
        <dbReference type="ARBA" id="ARBA00014116"/>
    </source>
</evidence>
<dbReference type="GO" id="GO:0070573">
    <property type="term" value="F:metallodipeptidase activity"/>
    <property type="evidence" value="ECO:0007669"/>
    <property type="project" value="InterPro"/>
</dbReference>
<evidence type="ECO:0000256" key="11">
    <source>
        <dbReference type="ARBA" id="ARBA00022801"/>
    </source>
</evidence>
<dbReference type="PANTHER" id="PTHR12053">
    <property type="entry name" value="PROTEASE FAMILY M28 PLASMA GLUTAMATE CARBOXYPEPTIDASE-RELATED"/>
    <property type="match status" value="1"/>
</dbReference>
<reference evidence="22" key="1">
    <citation type="submission" date="2018-05" db="EMBL/GenBank/DDBJ databases">
        <authorList>
            <person name="Lanie J.A."/>
            <person name="Ng W.-L."/>
            <person name="Kazmierczak K.M."/>
            <person name="Andrzejewski T.M."/>
            <person name="Davidsen T.M."/>
            <person name="Wayne K.J."/>
            <person name="Tettelin H."/>
            <person name="Glass J.I."/>
            <person name="Rusch D."/>
            <person name="Podicherti R."/>
            <person name="Tsui H.-C.T."/>
            <person name="Winkler M.E."/>
        </authorList>
    </citation>
    <scope>NUCLEOTIDE SEQUENCE</scope>
</reference>
<keyword evidence="16" id="KW-0865">Zymogen</keyword>
<dbReference type="Pfam" id="PF04389">
    <property type="entry name" value="Peptidase_M28"/>
    <property type="match status" value="1"/>
</dbReference>
<dbReference type="SUPFAM" id="SSF53187">
    <property type="entry name" value="Zn-dependent exopeptidases"/>
    <property type="match status" value="1"/>
</dbReference>
<keyword evidence="9" id="KW-0479">Metal-binding</keyword>
<dbReference type="PANTHER" id="PTHR12053:SF3">
    <property type="entry name" value="CARBOXYPEPTIDASE Q"/>
    <property type="match status" value="1"/>
</dbReference>
<evidence type="ECO:0000256" key="10">
    <source>
        <dbReference type="ARBA" id="ARBA00022729"/>
    </source>
</evidence>
<keyword evidence="14" id="KW-0333">Golgi apparatus</keyword>
<dbReference type="GO" id="GO:0005764">
    <property type="term" value="C:lysosome"/>
    <property type="evidence" value="ECO:0007669"/>
    <property type="project" value="UniProtKB-SubCell"/>
</dbReference>
<evidence type="ECO:0000256" key="17">
    <source>
        <dbReference type="ARBA" id="ARBA00023180"/>
    </source>
</evidence>
<feature type="domain" description="Peptidase M28" evidence="21">
    <location>
        <begin position="301"/>
        <end position="497"/>
    </location>
</feature>
<sequence length="996" mass="111562">MKSGLKRIISIIVFLLLSSLALSQEEIHWDIVDRIREEGSDRSKVDEYIWTLTELHGPRWTASPNMRAAQDWVKTIIDQMELENTALEPWGGKYVSWDLEYVSIHMLEPDYQMVIGYPIALTRGTKRKITQEAMIVNIQQKADLDKYKGKLKNKIILVSPIREYAPRFEADALRHDENSLNVYATEGVDINMAERRKQVFMKRSPRPKDINNDELEAFYKAEGVKAVLYSGTGGDGTVRVTSRQTRKQDRTNDAVRNSLPMLAITGEHYNRVYRLLEKKHTVKMEINVRVKLGNTELEGRNVVGEIRGSDLADEIVMIGAHLDSYHTGTGAADNASGSAVVLEAMRILKSLGLKPRRTIRMALWTGEEWGFFGSRGYVAKHFGNPDEGKKSAYDKLSVYFNMDNGTGQFRGIHLQGHTAASPILEAWMKPFQDLKMKTLSQFSNTGTDHYTFVKAGLPGFQFLQDRIDYRTRTWHYNMDVYDHIVVDDLKINAIVLASFAYHAAMRDKMMPRIPFKRWKSNFSKHQPELFKDGGSLTNAFADYDNDGDLDLFVGFKDKPNRLYRNNNGTFENVADQVGLADSNVTRTAAWGDYDGDGHVDLFVGFVSRNESSNKLYRNEGDGKSFTDVTRTSGVNLTGSFRQASWVDYDNDGDLDLFIGLRNKPNVLLQNTSGNFKNMAKQLDIDDARRTVGAVWFDYDKDGDLDCYVANMDGDANGLFRNDGSKFVDVAKEVGLESGGRPLGSGNYGSVRPSLGDYDNDGNLDIFLANYGPNGLYRNINGRNFKNVAPELGLAIDNSYDTGSWGDYDNNGRLDLYVNGTITGGKSYEDYLFHNDASGFTNITPKIIKDNDGDHGAHWVDFDQDGDLDLALTGASSDGMHHLLRNEMAEELAQQSLQVVVLDGDGHYTRSGSEVRLYKAGTKQLLGMNIIDTGSGYNAQNAMPVHFGLRGIDSVDVEVTVMTNVGRKSVLLNNVDPKKYLGNNLIVKINAAGKRVN</sequence>
<evidence type="ECO:0000256" key="14">
    <source>
        <dbReference type="ARBA" id="ARBA00023034"/>
    </source>
</evidence>
<dbReference type="GO" id="GO:0046872">
    <property type="term" value="F:metal ion binding"/>
    <property type="evidence" value="ECO:0007669"/>
    <property type="project" value="UniProtKB-KW"/>
</dbReference>
<dbReference type="Pfam" id="PF13517">
    <property type="entry name" value="FG-GAP_3"/>
    <property type="match status" value="3"/>
</dbReference>
<dbReference type="InterPro" id="IPR007484">
    <property type="entry name" value="Peptidase_M28"/>
</dbReference>
<dbReference type="InterPro" id="IPR039866">
    <property type="entry name" value="CPQ"/>
</dbReference>
<evidence type="ECO:0000256" key="7">
    <source>
        <dbReference type="ARBA" id="ARBA00022645"/>
    </source>
</evidence>
<dbReference type="InterPro" id="IPR028994">
    <property type="entry name" value="Integrin_alpha_N"/>
</dbReference>
<evidence type="ECO:0000256" key="1">
    <source>
        <dbReference type="ARBA" id="ARBA00004240"/>
    </source>
</evidence>
<dbReference type="GO" id="GO:0005794">
    <property type="term" value="C:Golgi apparatus"/>
    <property type="evidence" value="ECO:0007669"/>
    <property type="project" value="UniProtKB-SubCell"/>
</dbReference>
<evidence type="ECO:0000256" key="2">
    <source>
        <dbReference type="ARBA" id="ARBA00004371"/>
    </source>
</evidence>
<keyword evidence="17" id="KW-0325">Glycoprotein</keyword>